<evidence type="ECO:0000313" key="3">
    <source>
        <dbReference type="EMBL" id="MBA5777670.1"/>
    </source>
</evidence>
<accession>A0A839AD31</accession>
<name>A0A839AD31_9HYPH</name>
<dbReference type="PANTHER" id="PTHR13847">
    <property type="entry name" value="SARCOSINE DEHYDROGENASE-RELATED"/>
    <property type="match status" value="1"/>
</dbReference>
<dbReference type="Proteomes" id="UP000541109">
    <property type="component" value="Unassembled WGS sequence"/>
</dbReference>
<evidence type="ECO:0000313" key="4">
    <source>
        <dbReference type="Proteomes" id="UP000541109"/>
    </source>
</evidence>
<dbReference type="SUPFAM" id="SSF51905">
    <property type="entry name" value="FAD/NAD(P)-binding domain"/>
    <property type="match status" value="1"/>
</dbReference>
<keyword evidence="1" id="KW-0560">Oxidoreductase</keyword>
<dbReference type="Gene3D" id="3.30.9.10">
    <property type="entry name" value="D-Amino Acid Oxidase, subunit A, domain 2"/>
    <property type="match status" value="1"/>
</dbReference>
<proteinExistence type="predicted"/>
<dbReference type="SUPFAM" id="SSF54373">
    <property type="entry name" value="FAD-linked reductases, C-terminal domain"/>
    <property type="match status" value="1"/>
</dbReference>
<dbReference type="PANTHER" id="PTHR13847:SF289">
    <property type="entry name" value="GLYCINE OXIDASE"/>
    <property type="match status" value="1"/>
</dbReference>
<organism evidence="3 4">
    <name type="scientific">Stappia albiluteola</name>
    <dbReference type="NCBI Taxonomy" id="2758565"/>
    <lineage>
        <taxon>Bacteria</taxon>
        <taxon>Pseudomonadati</taxon>
        <taxon>Pseudomonadota</taxon>
        <taxon>Alphaproteobacteria</taxon>
        <taxon>Hyphomicrobiales</taxon>
        <taxon>Stappiaceae</taxon>
        <taxon>Stappia</taxon>
    </lineage>
</organism>
<dbReference type="Pfam" id="PF01266">
    <property type="entry name" value="DAO"/>
    <property type="match status" value="1"/>
</dbReference>
<dbReference type="GO" id="GO:0005737">
    <property type="term" value="C:cytoplasm"/>
    <property type="evidence" value="ECO:0007669"/>
    <property type="project" value="TreeGrafter"/>
</dbReference>
<comment type="caution">
    <text evidence="3">The sequence shown here is derived from an EMBL/GenBank/DDBJ whole genome shotgun (WGS) entry which is preliminary data.</text>
</comment>
<evidence type="ECO:0000259" key="2">
    <source>
        <dbReference type="Pfam" id="PF01266"/>
    </source>
</evidence>
<reference evidence="3 4" key="1">
    <citation type="submission" date="2020-07" db="EMBL/GenBank/DDBJ databases">
        <title>Stappia sp., F7233, whole genome shotgun sequencing project.</title>
        <authorList>
            <person name="Jiang S."/>
            <person name="Liu Z.W."/>
            <person name="Du Z.J."/>
        </authorList>
    </citation>
    <scope>NUCLEOTIDE SEQUENCE [LARGE SCALE GENOMIC DNA]</scope>
    <source>
        <strain evidence="3 4">F7233</strain>
    </source>
</reference>
<dbReference type="AlphaFoldDB" id="A0A839AD31"/>
<evidence type="ECO:0000256" key="1">
    <source>
        <dbReference type="ARBA" id="ARBA00023002"/>
    </source>
</evidence>
<dbReference type="RefSeq" id="WP_182165216.1">
    <property type="nucleotide sequence ID" value="NZ_JACFXV010000053.1"/>
</dbReference>
<dbReference type="Gene3D" id="3.50.50.60">
    <property type="entry name" value="FAD/NAD(P)-binding domain"/>
    <property type="match status" value="2"/>
</dbReference>
<dbReference type="EMBL" id="JACFXV010000053">
    <property type="protein sequence ID" value="MBA5777670.1"/>
    <property type="molecule type" value="Genomic_DNA"/>
</dbReference>
<protein>
    <submittedName>
        <fullName evidence="3">FAD-binding oxidoreductase</fullName>
    </submittedName>
</protein>
<dbReference type="GO" id="GO:0016491">
    <property type="term" value="F:oxidoreductase activity"/>
    <property type="evidence" value="ECO:0007669"/>
    <property type="project" value="UniProtKB-KW"/>
</dbReference>
<dbReference type="InterPro" id="IPR036188">
    <property type="entry name" value="FAD/NAD-bd_sf"/>
</dbReference>
<sequence length="415" mass="45118">MRKVDVIILGAGIVGVTTAIRLRMAGADVVVVDKGRPGDEASRAGAGVIEASSLVPLSAPEGMGAFLRLALNLDPSYRYKVAGLPALLPWLSRLRASSDRAHAMRYAGAVHALYRVAAADTRDLLRRASAERFFRPTGVLRIYRSEEGIRRAELDLHYARIFGVRYEMLDIDGAGALEPHLNRRFSHAVYLPDNGFVSSPGGVTKAFARHLREIGGAVEEGDALDIRHIAGGWVVRTEKGEVFAKDAVVALGAWSGEVLKPFGYRYPLIAPRGYYQHFRPNSGASLSRPVEDVENGYTLSPMERGIRLTTGCEFAPAGAPFDPSQLAQALRTARKLFPIDRPTEKEIWAAPRPLLPDSLPVVGRSPRHKGLWVNFGHGSHGFTLAPATARLLAEMMADGETFTDPAPLSPLRFGL</sequence>
<keyword evidence="4" id="KW-1185">Reference proteome</keyword>
<dbReference type="InterPro" id="IPR006076">
    <property type="entry name" value="FAD-dep_OxRdtase"/>
</dbReference>
<gene>
    <name evidence="3" type="ORF">H2509_11100</name>
</gene>
<feature type="domain" description="FAD dependent oxidoreductase" evidence="2">
    <location>
        <begin position="5"/>
        <end position="395"/>
    </location>
</feature>